<comment type="similarity">
    <text evidence="1 6">Belongs to the lysophospholipase family.</text>
</comment>
<keyword evidence="9" id="KW-1185">Reference proteome</keyword>
<dbReference type="OrthoDB" id="6121437at2759"/>
<keyword evidence="8" id="KW-0808">Transferase</keyword>
<dbReference type="AlphaFoldDB" id="A0A397TDJ1"/>
<dbReference type="GO" id="GO:0005829">
    <property type="term" value="C:cytosol"/>
    <property type="evidence" value="ECO:0007669"/>
    <property type="project" value="TreeGrafter"/>
</dbReference>
<evidence type="ECO:0000256" key="1">
    <source>
        <dbReference type="ARBA" id="ARBA00008780"/>
    </source>
</evidence>
<evidence type="ECO:0000256" key="4">
    <source>
        <dbReference type="ARBA" id="ARBA00023098"/>
    </source>
</evidence>
<gene>
    <name evidence="8" type="ORF">C1645_819865</name>
</gene>
<evidence type="ECO:0000256" key="5">
    <source>
        <dbReference type="PROSITE-ProRule" id="PRU00555"/>
    </source>
</evidence>
<sequence length="657" mass="75071">MDFNEREINKTNKDISNDDDVTKVLTTKTTKTTETTKTVNDVNDGTVKDKKFVTETTTTKAETTESGKTFYTQIKSKFEQIIHEFIPESLQNNRKVVHAFDELRESVLKKINDKSIHPEIEWDAEVRQSNELCDDEKKFLNERKEFIKEAFAKYVGAGIEEIHVDDIPVIAFAGSGGGFRAMIATTAYVRALQDSGLYDCGVYFSGLSGSCWNLATQYSTICGTKENPVQALLDFFKENLTHHIANPRGLLKALSNNPSPETAVELVFGGLVEKKSEDLDLHVVDVYGSLLAARLLIGQNPESQRQDFKLSQQKKFIEGGKQMMPIYTAVHHVRPWKDVLDKNLQVNVENYEQEWAEYSKKKDHLAWYEFTPFEIGCDEQAAWVPTWAFGRKFEFGKNLNRSPEQNLSQLIGIMGAAPSAPIYIDIRQFEHFLPEGWLKTEWRKLYDGAMEDIGDEKRWKFEGHHLVPTAANHNYMYHLNPPPYKLGIVNDPILQLIDAGSANDLPLYPLVHPSRKVDIIIGFDCSSQIIKHDYFNEEQSVFTSRKGITRVDRDLENKYCEVYDYIPNGKSDGYTTPAVHPCTFCYLPYLPNDKVDKDFVPSTAKFASFANFTYTPEQIDLMIRLAKQNWLEVEEKVKGVVIDAWKKKRDARLNGSK</sequence>
<evidence type="ECO:0000313" key="8">
    <source>
        <dbReference type="EMBL" id="RIA93051.1"/>
    </source>
</evidence>
<organism evidence="8 9">
    <name type="scientific">Glomus cerebriforme</name>
    <dbReference type="NCBI Taxonomy" id="658196"/>
    <lineage>
        <taxon>Eukaryota</taxon>
        <taxon>Fungi</taxon>
        <taxon>Fungi incertae sedis</taxon>
        <taxon>Mucoromycota</taxon>
        <taxon>Glomeromycotina</taxon>
        <taxon>Glomeromycetes</taxon>
        <taxon>Glomerales</taxon>
        <taxon>Glomeraceae</taxon>
        <taxon>Glomus</taxon>
    </lineage>
</organism>
<feature type="domain" description="PLA2c" evidence="7">
    <location>
        <begin position="118"/>
        <end position="657"/>
    </location>
</feature>
<comment type="caution">
    <text evidence="8">The sequence shown here is derived from an EMBL/GenBank/DDBJ whole genome shotgun (WGS) entry which is preliminary data.</text>
</comment>
<dbReference type="Gene3D" id="3.40.1090.10">
    <property type="entry name" value="Cytosolic phospholipase A2 catalytic domain"/>
    <property type="match status" value="1"/>
</dbReference>
<dbReference type="InterPro" id="IPR016035">
    <property type="entry name" value="Acyl_Trfase/lysoPLipase"/>
</dbReference>
<proteinExistence type="inferred from homology"/>
<evidence type="ECO:0000259" key="7">
    <source>
        <dbReference type="PROSITE" id="PS51210"/>
    </source>
</evidence>
<accession>A0A397TDJ1</accession>
<protein>
    <recommendedName>
        <fullName evidence="6">Lysophospholipase</fullName>
        <ecNumber evidence="6">3.1.1.5</ecNumber>
    </recommendedName>
</protein>
<dbReference type="InterPro" id="IPR002642">
    <property type="entry name" value="LysoPLipase_cat_dom"/>
</dbReference>
<reference evidence="8 9" key="1">
    <citation type="submission" date="2018-06" db="EMBL/GenBank/DDBJ databases">
        <title>Comparative genomics reveals the genomic features of Rhizophagus irregularis, R. cerebriforme, R. diaphanum and Gigaspora rosea, and their symbiotic lifestyle signature.</title>
        <authorList>
            <person name="Morin E."/>
            <person name="San Clemente H."/>
            <person name="Chen E.C.H."/>
            <person name="De La Providencia I."/>
            <person name="Hainaut M."/>
            <person name="Kuo A."/>
            <person name="Kohler A."/>
            <person name="Murat C."/>
            <person name="Tang N."/>
            <person name="Roy S."/>
            <person name="Loubradou J."/>
            <person name="Henrissat B."/>
            <person name="Grigoriev I.V."/>
            <person name="Corradi N."/>
            <person name="Roux C."/>
            <person name="Martin F.M."/>
        </authorList>
    </citation>
    <scope>NUCLEOTIDE SEQUENCE [LARGE SCALE GENOMIC DNA]</scope>
    <source>
        <strain evidence="8 9">DAOM 227022</strain>
    </source>
</reference>
<evidence type="ECO:0000313" key="9">
    <source>
        <dbReference type="Proteomes" id="UP000265703"/>
    </source>
</evidence>
<dbReference type="PANTHER" id="PTHR10728:SF40">
    <property type="entry name" value="PATATIN FAMILY PROTEIN"/>
    <property type="match status" value="1"/>
</dbReference>
<evidence type="ECO:0000256" key="6">
    <source>
        <dbReference type="RuleBase" id="RU362103"/>
    </source>
</evidence>
<dbReference type="PROSITE" id="PS51210">
    <property type="entry name" value="PLA2C"/>
    <property type="match status" value="1"/>
</dbReference>
<comment type="catalytic activity">
    <reaction evidence="6">
        <text>a 1-acyl-sn-glycero-3-phosphocholine + H2O = sn-glycerol 3-phosphocholine + a fatty acid + H(+)</text>
        <dbReference type="Rhea" id="RHEA:15177"/>
        <dbReference type="ChEBI" id="CHEBI:15377"/>
        <dbReference type="ChEBI" id="CHEBI:15378"/>
        <dbReference type="ChEBI" id="CHEBI:16870"/>
        <dbReference type="ChEBI" id="CHEBI:28868"/>
        <dbReference type="ChEBI" id="CHEBI:58168"/>
        <dbReference type="EC" id="3.1.1.5"/>
    </reaction>
</comment>
<evidence type="ECO:0000256" key="3">
    <source>
        <dbReference type="ARBA" id="ARBA00022963"/>
    </source>
</evidence>
<dbReference type="GO" id="GO:0016740">
    <property type="term" value="F:transferase activity"/>
    <property type="evidence" value="ECO:0007669"/>
    <property type="project" value="UniProtKB-KW"/>
</dbReference>
<dbReference type="SUPFAM" id="SSF52151">
    <property type="entry name" value="FabD/lysophospholipase-like"/>
    <property type="match status" value="1"/>
</dbReference>
<keyword evidence="4 5" id="KW-0443">Lipid metabolism</keyword>
<keyword evidence="2 5" id="KW-0378">Hydrolase</keyword>
<dbReference type="STRING" id="658196.A0A397TDJ1"/>
<dbReference type="SMART" id="SM00022">
    <property type="entry name" value="PLAc"/>
    <property type="match status" value="1"/>
</dbReference>
<dbReference type="GO" id="GO:0004623">
    <property type="term" value="F:phospholipase A2 activity"/>
    <property type="evidence" value="ECO:0007669"/>
    <property type="project" value="TreeGrafter"/>
</dbReference>
<dbReference type="GO" id="GO:0004622">
    <property type="term" value="F:phosphatidylcholine lysophospholipase activity"/>
    <property type="evidence" value="ECO:0007669"/>
    <property type="project" value="UniProtKB-EC"/>
</dbReference>
<dbReference type="Pfam" id="PF01735">
    <property type="entry name" value="PLA2_B"/>
    <property type="match status" value="1"/>
</dbReference>
<keyword evidence="3 5" id="KW-0442">Lipid degradation</keyword>
<dbReference type="EMBL" id="QKYT01000112">
    <property type="protein sequence ID" value="RIA93051.1"/>
    <property type="molecule type" value="Genomic_DNA"/>
</dbReference>
<evidence type="ECO:0000256" key="2">
    <source>
        <dbReference type="ARBA" id="ARBA00022801"/>
    </source>
</evidence>
<dbReference type="PANTHER" id="PTHR10728">
    <property type="entry name" value="CYTOSOLIC PHOSPHOLIPASE A2"/>
    <property type="match status" value="1"/>
</dbReference>
<dbReference type="GO" id="GO:0046475">
    <property type="term" value="P:glycerophospholipid catabolic process"/>
    <property type="evidence" value="ECO:0007669"/>
    <property type="project" value="TreeGrafter"/>
</dbReference>
<dbReference type="EC" id="3.1.1.5" evidence="6"/>
<dbReference type="Proteomes" id="UP000265703">
    <property type="component" value="Unassembled WGS sequence"/>
</dbReference>
<name>A0A397TDJ1_9GLOM</name>